<evidence type="ECO:0008006" key="5">
    <source>
        <dbReference type="Google" id="ProtNLM"/>
    </source>
</evidence>
<proteinExistence type="predicted"/>
<accession>A0A8R2HP89</accession>
<dbReference type="OMA" id="TEHIHTY"/>
<protein>
    <recommendedName>
        <fullName evidence="5">Cuticle protein</fullName>
    </recommendedName>
</protein>
<feature type="compositionally biased region" description="Polar residues" evidence="1">
    <location>
        <begin position="543"/>
        <end position="555"/>
    </location>
</feature>
<dbReference type="RefSeq" id="XP_021206092.1">
    <property type="nucleotide sequence ID" value="XM_021350417.3"/>
</dbReference>
<evidence type="ECO:0000256" key="2">
    <source>
        <dbReference type="SAM" id="SignalP"/>
    </source>
</evidence>
<evidence type="ECO:0000256" key="1">
    <source>
        <dbReference type="SAM" id="MobiDB-lite"/>
    </source>
</evidence>
<evidence type="ECO:0000313" key="4">
    <source>
        <dbReference type="Proteomes" id="UP000005204"/>
    </source>
</evidence>
<dbReference type="EnsemblMetazoa" id="XM_021350417.2">
    <property type="protein sequence ID" value="XP_021206092.1"/>
    <property type="gene ID" value="LOC101735522"/>
</dbReference>
<reference evidence="3" key="2">
    <citation type="submission" date="2022-06" db="UniProtKB">
        <authorList>
            <consortium name="EnsemblMetazoa"/>
        </authorList>
    </citation>
    <scope>IDENTIFICATION</scope>
    <source>
        <strain evidence="3">p50T (Dazao)</strain>
    </source>
</reference>
<keyword evidence="2" id="KW-0732">Signal</keyword>
<feature type="region of interest" description="Disordered" evidence="1">
    <location>
        <begin position="533"/>
        <end position="555"/>
    </location>
</feature>
<evidence type="ECO:0000313" key="3">
    <source>
        <dbReference type="EnsemblMetazoa" id="XP_021206092.1"/>
    </source>
</evidence>
<name>A0A8R2HP89_BOMMO</name>
<feature type="signal peptide" evidence="2">
    <location>
        <begin position="1"/>
        <end position="30"/>
    </location>
</feature>
<dbReference type="Proteomes" id="UP000005204">
    <property type="component" value="Unassembled WGS sequence"/>
</dbReference>
<keyword evidence="4" id="KW-1185">Reference proteome</keyword>
<sequence>MKVAAAHIMDWLKLFVLLAVSAVITVQVSAEGPKKKIRIHLPQKVKHIHHHKKIYITNHPSSQYAPAYMPSAKGAVAVPTNIALPAVASIVPLNSVEIYEESPTRTPGTSVTASKLLPLYRARGYYGPTPTDWEDQEYDLVAPHEASDSSYLPTAFAEPPGPSIVPHNHAPKKVKVVKINETPRKKIVRKNKPKRLIVRGRPQLEEEHPVSVFHEQFYSELDGSGTIRKIKKPPRVEKIIDGDTEHIHTYNEEHIHKLVLDDDAKISGIHSAGGVSSLPVQHSLIPLRSSQPILTFSPDTLTGYTAIGSMGTPSHLEYAAYNPRDVTHDHIFHDHGEIPPELDIIPDPSSTPLRISHAHEDIRNGGVNNRIKNKYMRKYGKPTTTPFPDLSYENMYSSVNKIKKLKFRPTSQFDTSSENVQNDFRPIPDFNFKNKRIKKTKNLVPAFDFNIDKHVNDYGTSQTGIQDPFSVSSTVIHNYKPKTLTGQGFQKFANPLLNFKDNSFTSNYAFDTSASSSNIVTSEDKNINAPRTFSAKRGKKKSISTQNISFGGSGHQTTVDHWDDTDIASFPNEQSPSGNGNYNFEQTQPLGTVTPMPFTIKESSPMHSYYSDMARKALHSHNLSVPQASNDNFQYVEAPVSTTTPYFSLLATTAVPPEKKDVETVDTVAFEQSQYQEAKARQRSSNKEDNSNVSHNSRPRKRIRALKLNTLPEENNKEKTNVGTIRSKSNKLSYLLESPATTSKLNYGDKI</sequence>
<feature type="region of interest" description="Disordered" evidence="1">
    <location>
        <begin position="674"/>
        <end position="725"/>
    </location>
</feature>
<organism evidence="3 4">
    <name type="scientific">Bombyx mori</name>
    <name type="common">Silk moth</name>
    <dbReference type="NCBI Taxonomy" id="7091"/>
    <lineage>
        <taxon>Eukaryota</taxon>
        <taxon>Metazoa</taxon>
        <taxon>Ecdysozoa</taxon>
        <taxon>Arthropoda</taxon>
        <taxon>Hexapoda</taxon>
        <taxon>Insecta</taxon>
        <taxon>Pterygota</taxon>
        <taxon>Neoptera</taxon>
        <taxon>Endopterygota</taxon>
        <taxon>Lepidoptera</taxon>
        <taxon>Glossata</taxon>
        <taxon>Ditrysia</taxon>
        <taxon>Bombycoidea</taxon>
        <taxon>Bombycidae</taxon>
        <taxon>Bombycinae</taxon>
        <taxon>Bombyx</taxon>
    </lineage>
</organism>
<dbReference type="KEGG" id="bmor:101735522"/>
<dbReference type="GeneID" id="101735522"/>
<feature type="chain" id="PRO_5035741592" description="Cuticle protein" evidence="2">
    <location>
        <begin position="31"/>
        <end position="751"/>
    </location>
</feature>
<reference evidence="4" key="1">
    <citation type="journal article" date="2008" name="Insect Biochem. Mol. Biol.">
        <title>The genome of a lepidopteran model insect, the silkworm Bombyx mori.</title>
        <authorList>
            <consortium name="International Silkworm Genome Consortium"/>
        </authorList>
    </citation>
    <scope>NUCLEOTIDE SEQUENCE [LARGE SCALE GENOMIC DNA]</scope>
    <source>
        <strain evidence="4">p50T</strain>
    </source>
</reference>
<dbReference type="AlphaFoldDB" id="A0A8R2HP89"/>